<comment type="cofactor">
    <cofactor evidence="1">
        <name>a divalent metal cation</name>
        <dbReference type="ChEBI" id="CHEBI:60240"/>
    </cofactor>
</comment>
<dbReference type="EMBL" id="LBMM01017465">
    <property type="protein sequence ID" value="KMQ84081.1"/>
    <property type="molecule type" value="Genomic_DNA"/>
</dbReference>
<dbReference type="AlphaFoldDB" id="A0A0J7K1P1"/>
<keyword evidence="4" id="KW-0540">Nuclease</keyword>
<evidence type="ECO:0000256" key="7">
    <source>
        <dbReference type="ARBA" id="ARBA00023242"/>
    </source>
</evidence>
<dbReference type="PaxDb" id="67767-A0A0J7K1P1"/>
<organism evidence="9 10">
    <name type="scientific">Lasius niger</name>
    <name type="common">Black garden ant</name>
    <dbReference type="NCBI Taxonomy" id="67767"/>
    <lineage>
        <taxon>Eukaryota</taxon>
        <taxon>Metazoa</taxon>
        <taxon>Ecdysozoa</taxon>
        <taxon>Arthropoda</taxon>
        <taxon>Hexapoda</taxon>
        <taxon>Insecta</taxon>
        <taxon>Pterygota</taxon>
        <taxon>Neoptera</taxon>
        <taxon>Endopterygota</taxon>
        <taxon>Hymenoptera</taxon>
        <taxon>Apocrita</taxon>
        <taxon>Aculeata</taxon>
        <taxon>Formicoidea</taxon>
        <taxon>Formicidae</taxon>
        <taxon>Formicinae</taxon>
        <taxon>Lasius</taxon>
        <taxon>Lasius</taxon>
    </lineage>
</organism>
<keyword evidence="7" id="KW-0539">Nucleus</keyword>
<evidence type="ECO:0000256" key="1">
    <source>
        <dbReference type="ARBA" id="ARBA00001968"/>
    </source>
</evidence>
<dbReference type="InterPro" id="IPR045249">
    <property type="entry name" value="HARBI1-like"/>
</dbReference>
<dbReference type="GO" id="GO:0004518">
    <property type="term" value="F:nuclease activity"/>
    <property type="evidence" value="ECO:0007669"/>
    <property type="project" value="UniProtKB-KW"/>
</dbReference>
<evidence type="ECO:0000259" key="8">
    <source>
        <dbReference type="Pfam" id="PF13359"/>
    </source>
</evidence>
<dbReference type="InterPro" id="IPR027806">
    <property type="entry name" value="HARBI1_dom"/>
</dbReference>
<comment type="caution">
    <text evidence="9">The sequence shown here is derived from an EMBL/GenBank/DDBJ whole genome shotgun (WGS) entry which is preliminary data.</text>
</comment>
<keyword evidence="10" id="KW-1185">Reference proteome</keyword>
<comment type="similarity">
    <text evidence="3">Belongs to the HARBI1 family.</text>
</comment>
<evidence type="ECO:0000256" key="4">
    <source>
        <dbReference type="ARBA" id="ARBA00022722"/>
    </source>
</evidence>
<dbReference type="Pfam" id="PF13359">
    <property type="entry name" value="DDE_Tnp_4"/>
    <property type="match status" value="1"/>
</dbReference>
<dbReference type="GO" id="GO:0016787">
    <property type="term" value="F:hydrolase activity"/>
    <property type="evidence" value="ECO:0007669"/>
    <property type="project" value="UniProtKB-KW"/>
</dbReference>
<proteinExistence type="inferred from homology"/>
<gene>
    <name evidence="9" type="ORF">RF55_18462</name>
</gene>
<keyword evidence="5" id="KW-0479">Metal-binding</keyword>
<reference evidence="9 10" key="1">
    <citation type="submission" date="2015-04" db="EMBL/GenBank/DDBJ databases">
        <title>Lasius niger genome sequencing.</title>
        <authorList>
            <person name="Konorov E.A."/>
            <person name="Nikitin M.A."/>
            <person name="Kirill M.V."/>
            <person name="Chang P."/>
        </authorList>
    </citation>
    <scope>NUCLEOTIDE SEQUENCE [LARGE SCALE GENOMIC DNA]</scope>
    <source>
        <tissue evidence="9">Whole</tissue>
    </source>
</reference>
<accession>A0A0J7K1P1</accession>
<comment type="subcellular location">
    <subcellularLocation>
        <location evidence="2">Nucleus</location>
    </subcellularLocation>
</comment>
<keyword evidence="6" id="KW-0378">Hydrolase</keyword>
<evidence type="ECO:0000256" key="5">
    <source>
        <dbReference type="ARBA" id="ARBA00022723"/>
    </source>
</evidence>
<dbReference type="PANTHER" id="PTHR22930">
    <property type="match status" value="1"/>
</dbReference>
<name>A0A0J7K1P1_LASNI</name>
<evidence type="ECO:0000256" key="2">
    <source>
        <dbReference type="ARBA" id="ARBA00004123"/>
    </source>
</evidence>
<evidence type="ECO:0000313" key="10">
    <source>
        <dbReference type="Proteomes" id="UP000036403"/>
    </source>
</evidence>
<protein>
    <submittedName>
        <fullName evidence="9">Nuclease harbi1-like protein</fullName>
    </submittedName>
</protein>
<dbReference type="Proteomes" id="UP000036403">
    <property type="component" value="Unassembled WGS sequence"/>
</dbReference>
<dbReference type="OrthoDB" id="7548946at2759"/>
<dbReference type="PANTHER" id="PTHR22930:SF269">
    <property type="entry name" value="NUCLEASE HARBI1-LIKE PROTEIN"/>
    <property type="match status" value="1"/>
</dbReference>
<evidence type="ECO:0000256" key="3">
    <source>
        <dbReference type="ARBA" id="ARBA00006958"/>
    </source>
</evidence>
<feature type="domain" description="DDE Tnp4" evidence="8">
    <location>
        <begin position="137"/>
        <end position="257"/>
    </location>
</feature>
<dbReference type="GO" id="GO:0046872">
    <property type="term" value="F:metal ion binding"/>
    <property type="evidence" value="ECO:0007669"/>
    <property type="project" value="UniProtKB-KW"/>
</dbReference>
<dbReference type="GO" id="GO:0005634">
    <property type="term" value="C:nucleus"/>
    <property type="evidence" value="ECO:0007669"/>
    <property type="project" value="UniProtKB-SubCell"/>
</dbReference>
<sequence>MWPEQFEFLLNLVRPYLEKRSIRTPLSPRLRLSLTLTYLAQGESMRTKHLEFRVGKSTVWKIVPEVCRAIWRALQPVVLPTLDAEGWRKISEEYMLKWQFPKCIGALDGRHMEIKKHPCSGSQYHNYKEFFSIVLLALCSISDGGMWRNSELAADLDSGDADLPPPTPLPKRDVPFLHVIVADETFPLNTYLMRPYARRNRLTDEQRVFNYRFSRARLCIENTFGILVSRWHILHKRLCSSVANAEKIFKALVCLHNFIISSNNGNNGSASQYCPPDWLDVEDEYGFIHDGRWRITGPGQFFKELSRTGVNRGGSMLEGMRNYLKQYFVSPVGEAQAPWQYKKIKTKAAADGALGGRGGAMIA</sequence>
<evidence type="ECO:0000256" key="6">
    <source>
        <dbReference type="ARBA" id="ARBA00022801"/>
    </source>
</evidence>
<evidence type="ECO:0000313" key="9">
    <source>
        <dbReference type="EMBL" id="KMQ84081.1"/>
    </source>
</evidence>